<dbReference type="InterPro" id="IPR001245">
    <property type="entry name" value="Ser-Thr/Tyr_kinase_cat_dom"/>
</dbReference>
<sequence length="504" mass="57917">MFRLTYSFRSLSKSPNLLKLRYPILKFYTMEPTTSASKHKLSGEEPTTKRIKVSPHECDTCYKCLNEKFCKSCFEHHYEKTQKDFSSGNETLDNLVKYIRYSEDDNISFLQWIPFDRLKDVTYLTKGGGGTTSTATWLDGKYVRWSHDEKRWIRTGETRVAIKTLKDSQSKLDDYVAGLDEYFKCASQYHITYYGISQETATSDYSIIMEYADPGDLRQFLAANKFKLYWRRKLELIRDVISGLEIIHDSGITHRNLHTGNILKVKNVFVNARINDLGLYTPNIASGEIQGTLPYMAPEILRGQSYTQASDIYSFAMILWEISCGSRPFADRSHDTSLVVDIHNGVRPIIPETAASEIPECFSTLVNQCWDDDPKQRPTASQIKEKIYEWLLVLGWFPTSSSREHSETSQFEAADDAKNKNDKSYSGAIYSQTITPQTPVYTSRKFKRHEITPEIAGGSASISLFIPEEPEESEELEELEEAEEPEELEESKEFEEPEDDKDNQ</sequence>
<dbReference type="SUPFAM" id="SSF56112">
    <property type="entry name" value="Protein kinase-like (PK-like)"/>
    <property type="match status" value="1"/>
</dbReference>
<dbReference type="GO" id="GO:0005524">
    <property type="term" value="F:ATP binding"/>
    <property type="evidence" value="ECO:0007669"/>
    <property type="project" value="InterPro"/>
</dbReference>
<gene>
    <name evidence="1" type="ORF">GLOIN_2v1611572</name>
</gene>
<dbReference type="EMBL" id="AUPC02000114">
    <property type="protein sequence ID" value="POG70899.1"/>
    <property type="molecule type" value="Genomic_DNA"/>
</dbReference>
<dbReference type="InterPro" id="IPR011009">
    <property type="entry name" value="Kinase-like_dom_sf"/>
</dbReference>
<comment type="caution">
    <text evidence="1">The sequence shown here is derived from an EMBL/GenBank/DDBJ whole genome shotgun (WGS) entry which is preliminary data.</text>
</comment>
<dbReference type="Proteomes" id="UP000018888">
    <property type="component" value="Unassembled WGS sequence"/>
</dbReference>
<dbReference type="GO" id="GO:0004674">
    <property type="term" value="F:protein serine/threonine kinase activity"/>
    <property type="evidence" value="ECO:0007669"/>
    <property type="project" value="TreeGrafter"/>
</dbReference>
<reference evidence="1 2" key="2">
    <citation type="journal article" date="2018" name="New Phytol.">
        <title>High intraspecific genome diversity in the model arbuscular mycorrhizal symbiont Rhizophagus irregularis.</title>
        <authorList>
            <person name="Chen E.C.H."/>
            <person name="Morin E."/>
            <person name="Beaudet D."/>
            <person name="Noel J."/>
            <person name="Yildirir G."/>
            <person name="Ndikumana S."/>
            <person name="Charron P."/>
            <person name="St-Onge C."/>
            <person name="Giorgi J."/>
            <person name="Kruger M."/>
            <person name="Marton T."/>
            <person name="Ropars J."/>
            <person name="Grigoriev I.V."/>
            <person name="Hainaut M."/>
            <person name="Henrissat B."/>
            <person name="Roux C."/>
            <person name="Martin F."/>
            <person name="Corradi N."/>
        </authorList>
    </citation>
    <scope>NUCLEOTIDE SEQUENCE [LARGE SCALE GENOMIC DNA]</scope>
    <source>
        <strain evidence="1 2">DAOM 197198</strain>
    </source>
</reference>
<reference evidence="1 2" key="1">
    <citation type="journal article" date="2013" name="Proc. Natl. Acad. Sci. U.S.A.">
        <title>Genome of an arbuscular mycorrhizal fungus provides insight into the oldest plant symbiosis.</title>
        <authorList>
            <person name="Tisserant E."/>
            <person name="Malbreil M."/>
            <person name="Kuo A."/>
            <person name="Kohler A."/>
            <person name="Symeonidi A."/>
            <person name="Balestrini R."/>
            <person name="Charron P."/>
            <person name="Duensing N."/>
            <person name="Frei Dit Frey N."/>
            <person name="Gianinazzi-Pearson V."/>
            <person name="Gilbert L.B."/>
            <person name="Handa Y."/>
            <person name="Herr J.R."/>
            <person name="Hijri M."/>
            <person name="Koul R."/>
            <person name="Kawaguchi M."/>
            <person name="Krajinski F."/>
            <person name="Lammers P.J."/>
            <person name="Masclaux F.G."/>
            <person name="Murat C."/>
            <person name="Morin E."/>
            <person name="Ndikumana S."/>
            <person name="Pagni M."/>
            <person name="Petitpierre D."/>
            <person name="Requena N."/>
            <person name="Rosikiewicz P."/>
            <person name="Riley R."/>
            <person name="Saito K."/>
            <person name="San Clemente H."/>
            <person name="Shapiro H."/>
            <person name="van Tuinen D."/>
            <person name="Becard G."/>
            <person name="Bonfante P."/>
            <person name="Paszkowski U."/>
            <person name="Shachar-Hill Y.Y."/>
            <person name="Tuskan G.A."/>
            <person name="Young P.W."/>
            <person name="Sanders I.R."/>
            <person name="Henrissat B."/>
            <person name="Rensing S.A."/>
            <person name="Grigoriev I.V."/>
            <person name="Corradi N."/>
            <person name="Roux C."/>
            <person name="Martin F."/>
        </authorList>
    </citation>
    <scope>NUCLEOTIDE SEQUENCE [LARGE SCALE GENOMIC DNA]</scope>
    <source>
        <strain evidence="1 2">DAOM 197198</strain>
    </source>
</reference>
<dbReference type="Pfam" id="PF07714">
    <property type="entry name" value="PK_Tyr_Ser-Thr"/>
    <property type="match status" value="1"/>
</dbReference>
<proteinExistence type="predicted"/>
<dbReference type="InterPro" id="IPR051681">
    <property type="entry name" value="Ser/Thr_Kinases-Pseudokinases"/>
</dbReference>
<organism evidence="1 2">
    <name type="scientific">Rhizophagus irregularis (strain DAOM 181602 / DAOM 197198 / MUCL 43194)</name>
    <name type="common">Arbuscular mycorrhizal fungus</name>
    <name type="synonym">Glomus intraradices</name>
    <dbReference type="NCBI Taxonomy" id="747089"/>
    <lineage>
        <taxon>Eukaryota</taxon>
        <taxon>Fungi</taxon>
        <taxon>Fungi incertae sedis</taxon>
        <taxon>Mucoromycota</taxon>
        <taxon>Glomeromycotina</taxon>
        <taxon>Glomeromycetes</taxon>
        <taxon>Glomerales</taxon>
        <taxon>Glomeraceae</taxon>
        <taxon>Rhizophagus</taxon>
    </lineage>
</organism>
<dbReference type="VEuPathDB" id="FungiDB:RhiirFUN_023372"/>
<dbReference type="PANTHER" id="PTHR44329">
    <property type="entry name" value="SERINE/THREONINE-PROTEIN KINASE TNNI3K-RELATED"/>
    <property type="match status" value="1"/>
</dbReference>
<accession>A0A2H5RXP4</accession>
<name>A0A2H5RXP4_RHIID</name>
<dbReference type="InterPro" id="IPR000719">
    <property type="entry name" value="Prot_kinase_dom"/>
</dbReference>
<dbReference type="Gene3D" id="1.10.510.10">
    <property type="entry name" value="Transferase(Phosphotransferase) domain 1"/>
    <property type="match status" value="1"/>
</dbReference>
<dbReference type="AlphaFoldDB" id="A0A2H5RXP4"/>
<evidence type="ECO:0000313" key="1">
    <source>
        <dbReference type="EMBL" id="POG70899.1"/>
    </source>
</evidence>
<protein>
    <submittedName>
        <fullName evidence="1">Kinase-like domain-containing protein</fullName>
    </submittedName>
</protein>
<dbReference type="PROSITE" id="PS50011">
    <property type="entry name" value="PROTEIN_KINASE_DOM"/>
    <property type="match status" value="1"/>
</dbReference>
<keyword evidence="2" id="KW-1185">Reference proteome</keyword>
<evidence type="ECO:0000313" key="2">
    <source>
        <dbReference type="Proteomes" id="UP000018888"/>
    </source>
</evidence>